<dbReference type="EMBL" id="JAGSCS010000004">
    <property type="protein sequence ID" value="MBR0575728.1"/>
    <property type="molecule type" value="Genomic_DNA"/>
</dbReference>
<evidence type="ECO:0000313" key="7">
    <source>
        <dbReference type="Proteomes" id="UP000675379"/>
    </source>
</evidence>
<keyword evidence="2 5" id="KW-0812">Transmembrane</keyword>
<proteinExistence type="predicted"/>
<feature type="transmembrane region" description="Helical" evidence="5">
    <location>
        <begin position="97"/>
        <end position="117"/>
    </location>
</feature>
<comment type="subcellular location">
    <subcellularLocation>
        <location evidence="1">Membrane</location>
        <topology evidence="1">Multi-pass membrane protein</topology>
    </subcellularLocation>
</comment>
<protein>
    <recommendedName>
        <fullName evidence="8">Peptidase S54 rhomboid domain-containing protein</fullName>
    </recommendedName>
</protein>
<feature type="transmembrane region" description="Helical" evidence="5">
    <location>
        <begin position="123"/>
        <end position="145"/>
    </location>
</feature>
<keyword evidence="4 5" id="KW-0472">Membrane</keyword>
<comment type="caution">
    <text evidence="6">The sequence shown here is derived from an EMBL/GenBank/DDBJ whole genome shotgun (WGS) entry which is preliminary data.</text>
</comment>
<feature type="transmembrane region" description="Helical" evidence="5">
    <location>
        <begin position="174"/>
        <end position="192"/>
    </location>
</feature>
<organism evidence="6 7">
    <name type="scientific">Proteiniclasticum sediminis</name>
    <dbReference type="NCBI Taxonomy" id="2804028"/>
    <lineage>
        <taxon>Bacteria</taxon>
        <taxon>Bacillati</taxon>
        <taxon>Bacillota</taxon>
        <taxon>Clostridia</taxon>
        <taxon>Eubacteriales</taxon>
        <taxon>Clostridiaceae</taxon>
        <taxon>Proteiniclasticum</taxon>
    </lineage>
</organism>
<evidence type="ECO:0000256" key="2">
    <source>
        <dbReference type="ARBA" id="ARBA00022692"/>
    </source>
</evidence>
<dbReference type="GO" id="GO:0016020">
    <property type="term" value="C:membrane"/>
    <property type="evidence" value="ECO:0007669"/>
    <property type="project" value="UniProtKB-SubCell"/>
</dbReference>
<accession>A0A941HQQ1</accession>
<evidence type="ECO:0000256" key="5">
    <source>
        <dbReference type="SAM" id="Phobius"/>
    </source>
</evidence>
<dbReference type="Proteomes" id="UP000675379">
    <property type="component" value="Unassembled WGS sequence"/>
</dbReference>
<evidence type="ECO:0000256" key="4">
    <source>
        <dbReference type="ARBA" id="ARBA00023136"/>
    </source>
</evidence>
<keyword evidence="3 5" id="KW-1133">Transmembrane helix</keyword>
<dbReference type="InterPro" id="IPR035952">
    <property type="entry name" value="Rhomboid-like_sf"/>
</dbReference>
<evidence type="ECO:0008006" key="8">
    <source>
        <dbReference type="Google" id="ProtNLM"/>
    </source>
</evidence>
<gene>
    <name evidence="6" type="ORF">KCG48_05150</name>
</gene>
<keyword evidence="7" id="KW-1185">Reference proteome</keyword>
<evidence type="ECO:0000256" key="3">
    <source>
        <dbReference type="ARBA" id="ARBA00022989"/>
    </source>
</evidence>
<dbReference type="SUPFAM" id="SSF144091">
    <property type="entry name" value="Rhomboid-like"/>
    <property type="match status" value="1"/>
</dbReference>
<feature type="transmembrane region" description="Helical" evidence="5">
    <location>
        <begin position="21"/>
        <end position="40"/>
    </location>
</feature>
<sequence length="277" mass="32295">MKILDRLERFVAKFAVKDLMKYIMMGSFLVFVVDLFSNNLLSTLLYFNRDAILAGQVWRIFTFIFVPESGSWLLVISLFFYFYIGRVLEMTWGTARFNLYYLLGLIFTIVGGFVMGFTTTTYLNMTLFFAYAATYPDSLVNIYFILPVRVKYLGYFSAAILVFNFFTADLTGKVIIGISVLNFILFFGPRLMRDSQRRSKTQQMRRNIEAAHINTKIATIHMCTTCGITERDDPNMEFRYCSTCEGSYEYCMNHIRNHEHKVKVIQLEDRRSSEGRS</sequence>
<name>A0A941HQQ1_9CLOT</name>
<feature type="transmembrane region" description="Helical" evidence="5">
    <location>
        <begin position="152"/>
        <end position="168"/>
    </location>
</feature>
<dbReference type="RefSeq" id="WP_211800303.1">
    <property type="nucleotide sequence ID" value="NZ_JAGSCS010000004.1"/>
</dbReference>
<dbReference type="Gene3D" id="1.20.1540.10">
    <property type="entry name" value="Rhomboid-like"/>
    <property type="match status" value="1"/>
</dbReference>
<dbReference type="AlphaFoldDB" id="A0A941HQQ1"/>
<reference evidence="6" key="1">
    <citation type="submission" date="2021-04" db="EMBL/GenBank/DDBJ databases">
        <title>Proteiniclasticum sedimins sp. nov., an obligate anaerobic bacterium isolated from anaerobic sludge.</title>
        <authorList>
            <person name="Liu J."/>
        </authorList>
    </citation>
    <scope>NUCLEOTIDE SEQUENCE</scope>
    <source>
        <strain evidence="6">BAD-10</strain>
    </source>
</reference>
<evidence type="ECO:0000313" key="6">
    <source>
        <dbReference type="EMBL" id="MBR0575728.1"/>
    </source>
</evidence>
<feature type="transmembrane region" description="Helical" evidence="5">
    <location>
        <begin position="60"/>
        <end position="85"/>
    </location>
</feature>
<evidence type="ECO:0000256" key="1">
    <source>
        <dbReference type="ARBA" id="ARBA00004141"/>
    </source>
</evidence>